<keyword evidence="3" id="KW-1185">Reference proteome</keyword>
<organism evidence="2 3">
    <name type="scientific">Methylobacterium bullatum</name>
    <dbReference type="NCBI Taxonomy" id="570505"/>
    <lineage>
        <taxon>Bacteria</taxon>
        <taxon>Pseudomonadati</taxon>
        <taxon>Pseudomonadota</taxon>
        <taxon>Alphaproteobacteria</taxon>
        <taxon>Hyphomicrobiales</taxon>
        <taxon>Methylobacteriaceae</taxon>
        <taxon>Methylobacterium</taxon>
    </lineage>
</organism>
<reference evidence="2" key="1">
    <citation type="journal article" date="2016" name="Front. Microbiol.">
        <title>Genome Sequence of the Piezophilic, Mesophilic Sulfate-Reducing Bacterium Desulfovibrio indicus J2T.</title>
        <authorList>
            <person name="Cao J."/>
            <person name="Maignien L."/>
            <person name="Shao Z."/>
            <person name="Alain K."/>
            <person name="Jebbar M."/>
        </authorList>
    </citation>
    <scope>NUCLEOTIDE SEQUENCE</scope>
    <source>
        <strain evidence="2">DSM 21893</strain>
    </source>
</reference>
<dbReference type="AlphaFoldDB" id="A0AAV4ZC32"/>
<reference evidence="2" key="2">
    <citation type="submission" date="2021-08" db="EMBL/GenBank/DDBJ databases">
        <authorList>
            <person name="Tani A."/>
            <person name="Ola A."/>
            <person name="Ogura Y."/>
            <person name="Katsura K."/>
            <person name="Hayashi T."/>
        </authorList>
    </citation>
    <scope>NUCLEOTIDE SEQUENCE</scope>
    <source>
        <strain evidence="2">DSM 21893</strain>
    </source>
</reference>
<keyword evidence="1" id="KW-1133">Transmembrane helix</keyword>
<protein>
    <submittedName>
        <fullName evidence="2">Uncharacterized protein</fullName>
    </submittedName>
</protein>
<evidence type="ECO:0000256" key="1">
    <source>
        <dbReference type="SAM" id="Phobius"/>
    </source>
</evidence>
<keyword evidence="1" id="KW-0472">Membrane</keyword>
<dbReference type="RefSeq" id="WP_192215642.1">
    <property type="nucleotide sequence ID" value="NZ_BPQF01000019.1"/>
</dbReference>
<evidence type="ECO:0000313" key="3">
    <source>
        <dbReference type="Proteomes" id="UP001055307"/>
    </source>
</evidence>
<comment type="caution">
    <text evidence="2">The sequence shown here is derived from an EMBL/GenBank/DDBJ whole genome shotgun (WGS) entry which is preliminary data.</text>
</comment>
<accession>A0AAV4ZC32</accession>
<evidence type="ECO:0000313" key="2">
    <source>
        <dbReference type="EMBL" id="GJD41333.1"/>
    </source>
</evidence>
<name>A0AAV4ZC32_9HYPH</name>
<gene>
    <name evidence="2" type="ORF">OICFNHDK_3816</name>
</gene>
<dbReference type="EMBL" id="BPQF01000019">
    <property type="protein sequence ID" value="GJD41333.1"/>
    <property type="molecule type" value="Genomic_DNA"/>
</dbReference>
<feature type="transmembrane region" description="Helical" evidence="1">
    <location>
        <begin position="41"/>
        <end position="59"/>
    </location>
</feature>
<dbReference type="Proteomes" id="UP001055307">
    <property type="component" value="Unassembled WGS sequence"/>
</dbReference>
<proteinExistence type="predicted"/>
<keyword evidence="1" id="KW-0812">Transmembrane</keyword>
<sequence>MTRLLLTSKGEKTVCADRDDRGGVLLTGRDEQQVELMRGMILRLAVIALIPMWVVALFMNEVAA</sequence>